<accession>A0A223V9B4</accession>
<reference evidence="12 13" key="1">
    <citation type="submission" date="2017-08" db="EMBL/GenBank/DDBJ databases">
        <title>The complete genome sequence of Maribacter sp. B1, isolated from deep-sea sediment.</title>
        <authorList>
            <person name="Wu Y.-H."/>
            <person name="Cheng H."/>
            <person name="Xu X.-W."/>
        </authorList>
    </citation>
    <scope>NUCLEOTIDE SEQUENCE [LARGE SCALE GENOMIC DNA]</scope>
    <source>
        <strain evidence="12 13">B1</strain>
    </source>
</reference>
<dbReference type="PANTHER" id="PTHR30069:SF29">
    <property type="entry name" value="HEMOGLOBIN AND HEMOGLOBIN-HAPTOGLOBIN-BINDING PROTEIN 1-RELATED"/>
    <property type="match status" value="1"/>
</dbReference>
<evidence type="ECO:0000256" key="11">
    <source>
        <dbReference type="RuleBase" id="RU003357"/>
    </source>
</evidence>
<keyword evidence="3 10" id="KW-1134">Transmembrane beta strand</keyword>
<evidence type="ECO:0000256" key="3">
    <source>
        <dbReference type="ARBA" id="ARBA00022452"/>
    </source>
</evidence>
<dbReference type="PANTHER" id="PTHR30069">
    <property type="entry name" value="TONB-DEPENDENT OUTER MEMBRANE RECEPTOR"/>
    <property type="match status" value="1"/>
</dbReference>
<proteinExistence type="inferred from homology"/>
<dbReference type="InterPro" id="IPR000531">
    <property type="entry name" value="Beta-barrel_TonB"/>
</dbReference>
<dbReference type="Pfam" id="PF00593">
    <property type="entry name" value="TonB_dep_Rec_b-barrel"/>
    <property type="match status" value="1"/>
</dbReference>
<comment type="similarity">
    <text evidence="10 11">Belongs to the TonB-dependent receptor family.</text>
</comment>
<evidence type="ECO:0000256" key="7">
    <source>
        <dbReference type="ARBA" id="ARBA00023136"/>
    </source>
</evidence>
<keyword evidence="4 10" id="KW-0812">Transmembrane</keyword>
<evidence type="ECO:0000256" key="8">
    <source>
        <dbReference type="ARBA" id="ARBA00023170"/>
    </source>
</evidence>
<keyword evidence="13" id="KW-1185">Reference proteome</keyword>
<protein>
    <submittedName>
        <fullName evidence="12">TonB-dependent receptor</fullName>
    </submittedName>
</protein>
<name>A0A223V9B4_9FLAO</name>
<dbReference type="RefSeq" id="WP_094998492.1">
    <property type="nucleotide sequence ID" value="NZ_BMJL01000005.1"/>
</dbReference>
<dbReference type="Proteomes" id="UP000215244">
    <property type="component" value="Chromosome"/>
</dbReference>
<keyword evidence="2 10" id="KW-0813">Transport</keyword>
<dbReference type="PROSITE" id="PS52016">
    <property type="entry name" value="TONB_DEPENDENT_REC_3"/>
    <property type="match status" value="1"/>
</dbReference>
<evidence type="ECO:0000313" key="13">
    <source>
        <dbReference type="Proteomes" id="UP000215244"/>
    </source>
</evidence>
<evidence type="ECO:0000256" key="4">
    <source>
        <dbReference type="ARBA" id="ARBA00022692"/>
    </source>
</evidence>
<evidence type="ECO:0000313" key="12">
    <source>
        <dbReference type="EMBL" id="ASV31906.1"/>
    </source>
</evidence>
<evidence type="ECO:0000256" key="9">
    <source>
        <dbReference type="ARBA" id="ARBA00023237"/>
    </source>
</evidence>
<dbReference type="KEGG" id="marb:CJ263_17715"/>
<sequence>MYKNLVNFGAMALLCTNAIAQEGQSLDSVKDEKQDSFQLQQLDEVIVSDSRFSLKRENSGKTVIKISAKELERNQGRTLAEIINTKSGLEINGSRSYAGQNISVFARGGNNRQVLVIIDGIQVSDPSNVNAEYDLRLLNIAQIETIEIIKGASSTLYGNSAATAVINIITKKAKADGLALEAISNWGTNQSQDDQNYSISDISNNVTVTGKKNGLTFLASGGNQFTDGLSAAIGEEEDAFSRIDGNLKLGYKFSKRFNMEALAFYNKLNSDYDNGFPISDADFHFKSEQSRFGLTNTYSYKNGSVHLNTAFNQITRDFLSNAPSFYDSESFVLDVFNKYAINETIYTIVGLNVVNGRTLFTETRDANNVDPYLNFVYVSDFGLNINAGSRWNNHSEYGSNWIYNFNPSYRIKVNKGYLKLFGSYAISYVAPNLSQLYGPFGANPDLQPEEDTTVEGGLEFQFSDRLRFSAVYFDRKEENRINYVTIDPDTFESQYRNISDEVTLSGVEVELRAIPIDNFELTANYTFTDSKSGLALRIPKNKVNAGISYLLKETSYFSLSYQYVSERLDTDFNTFSNVDLDSFGLLNFYFKQDICDQFSIFASVDNLLNEDYVEILNYTTKGRNFRLGMRLRL</sequence>
<dbReference type="GO" id="GO:0044718">
    <property type="term" value="P:siderophore transmembrane transport"/>
    <property type="evidence" value="ECO:0007669"/>
    <property type="project" value="TreeGrafter"/>
</dbReference>
<keyword evidence="8 12" id="KW-0675">Receptor</keyword>
<dbReference type="SUPFAM" id="SSF56935">
    <property type="entry name" value="Porins"/>
    <property type="match status" value="1"/>
</dbReference>
<dbReference type="InterPro" id="IPR012910">
    <property type="entry name" value="Plug_dom"/>
</dbReference>
<keyword evidence="5" id="KW-0732">Signal</keyword>
<gene>
    <name evidence="12" type="ORF">CJ263_17715</name>
</gene>
<dbReference type="Gene3D" id="2.40.170.20">
    <property type="entry name" value="TonB-dependent receptor, beta-barrel domain"/>
    <property type="match status" value="1"/>
</dbReference>
<keyword evidence="6 11" id="KW-0798">TonB box</keyword>
<dbReference type="CDD" id="cd01347">
    <property type="entry name" value="ligand_gated_channel"/>
    <property type="match status" value="1"/>
</dbReference>
<dbReference type="Gene3D" id="2.170.130.10">
    <property type="entry name" value="TonB-dependent receptor, plug domain"/>
    <property type="match status" value="1"/>
</dbReference>
<keyword evidence="7 10" id="KW-0472">Membrane</keyword>
<dbReference type="EMBL" id="CP022957">
    <property type="protein sequence ID" value="ASV31906.1"/>
    <property type="molecule type" value="Genomic_DNA"/>
</dbReference>
<organism evidence="12 13">
    <name type="scientific">Maribacter cobaltidurans</name>
    <dbReference type="NCBI Taxonomy" id="1178778"/>
    <lineage>
        <taxon>Bacteria</taxon>
        <taxon>Pseudomonadati</taxon>
        <taxon>Bacteroidota</taxon>
        <taxon>Flavobacteriia</taxon>
        <taxon>Flavobacteriales</taxon>
        <taxon>Flavobacteriaceae</taxon>
        <taxon>Maribacter</taxon>
    </lineage>
</organism>
<evidence type="ECO:0000256" key="5">
    <source>
        <dbReference type="ARBA" id="ARBA00022729"/>
    </source>
</evidence>
<dbReference type="InterPro" id="IPR037066">
    <property type="entry name" value="Plug_dom_sf"/>
</dbReference>
<dbReference type="Pfam" id="PF07715">
    <property type="entry name" value="Plug"/>
    <property type="match status" value="1"/>
</dbReference>
<evidence type="ECO:0000256" key="1">
    <source>
        <dbReference type="ARBA" id="ARBA00004571"/>
    </source>
</evidence>
<keyword evidence="9 10" id="KW-0998">Cell outer membrane</keyword>
<evidence type="ECO:0000256" key="6">
    <source>
        <dbReference type="ARBA" id="ARBA00023077"/>
    </source>
</evidence>
<evidence type="ECO:0000256" key="10">
    <source>
        <dbReference type="PROSITE-ProRule" id="PRU01360"/>
    </source>
</evidence>
<dbReference type="AlphaFoldDB" id="A0A223V9B4"/>
<comment type="subcellular location">
    <subcellularLocation>
        <location evidence="1 10">Cell outer membrane</location>
        <topology evidence="1 10">Multi-pass membrane protein</topology>
    </subcellularLocation>
</comment>
<evidence type="ECO:0000256" key="2">
    <source>
        <dbReference type="ARBA" id="ARBA00022448"/>
    </source>
</evidence>
<dbReference type="GO" id="GO:0015344">
    <property type="term" value="F:siderophore uptake transmembrane transporter activity"/>
    <property type="evidence" value="ECO:0007669"/>
    <property type="project" value="TreeGrafter"/>
</dbReference>
<dbReference type="OrthoDB" id="9758472at2"/>
<dbReference type="InterPro" id="IPR036942">
    <property type="entry name" value="Beta-barrel_TonB_sf"/>
</dbReference>
<dbReference type="InterPro" id="IPR039426">
    <property type="entry name" value="TonB-dep_rcpt-like"/>
</dbReference>
<dbReference type="GO" id="GO:0009279">
    <property type="term" value="C:cell outer membrane"/>
    <property type="evidence" value="ECO:0007669"/>
    <property type="project" value="UniProtKB-SubCell"/>
</dbReference>